<keyword evidence="1" id="KW-0472">Membrane</keyword>
<keyword evidence="3" id="KW-1185">Reference proteome</keyword>
<keyword evidence="1" id="KW-0812">Transmembrane</keyword>
<gene>
    <name evidence="2" type="ORF">Hypma_007979</name>
</gene>
<dbReference type="InParanoid" id="A0A369JVA7"/>
<organism evidence="2 3">
    <name type="scientific">Hypsizygus marmoreus</name>
    <name type="common">White beech mushroom</name>
    <name type="synonym">Agaricus marmoreus</name>
    <dbReference type="NCBI Taxonomy" id="39966"/>
    <lineage>
        <taxon>Eukaryota</taxon>
        <taxon>Fungi</taxon>
        <taxon>Dikarya</taxon>
        <taxon>Basidiomycota</taxon>
        <taxon>Agaricomycotina</taxon>
        <taxon>Agaricomycetes</taxon>
        <taxon>Agaricomycetidae</taxon>
        <taxon>Agaricales</taxon>
        <taxon>Tricholomatineae</taxon>
        <taxon>Lyophyllaceae</taxon>
        <taxon>Hypsizygus</taxon>
    </lineage>
</organism>
<keyword evidence="1" id="KW-1133">Transmembrane helix</keyword>
<dbReference type="AlphaFoldDB" id="A0A369JVA7"/>
<sequence length="242" mass="27033">MQSALKRTSRFSQLFRLRSAKFGVPSTLVETQPPLFQKTSPWWARWAWGLIACDVFLTGSAIELTYKHWSTLVSDLENSAAKLYGEDAPTKPKDYALRPSWQRLGLCAAHLTLGAGVAAALLVTQVRLVRTIAILPPSGNEPRRVFIQCAHNFKKNGIIFPINKCTLKEGRNETEMIFRATGERGHWHIGLEDAIVRGQPASPVKARAAILADWGGKRVGHWTPKVTVDSRWKSGPVRRAER</sequence>
<dbReference type="OrthoDB" id="2607755at2759"/>
<proteinExistence type="predicted"/>
<reference evidence="2" key="1">
    <citation type="submission" date="2018-04" db="EMBL/GenBank/DDBJ databases">
        <title>Whole genome sequencing of Hypsizygus marmoreus.</title>
        <authorList>
            <person name="Choi I.-G."/>
            <person name="Min B."/>
            <person name="Kim J.-G."/>
            <person name="Kim S."/>
            <person name="Oh Y.-L."/>
            <person name="Kong W.-S."/>
            <person name="Park H."/>
            <person name="Jeong J."/>
            <person name="Song E.-S."/>
        </authorList>
    </citation>
    <scope>NUCLEOTIDE SEQUENCE [LARGE SCALE GENOMIC DNA]</scope>
    <source>
        <strain evidence="2">51987-8</strain>
    </source>
</reference>
<accession>A0A369JVA7</accession>
<protein>
    <submittedName>
        <fullName evidence="2">Uncharacterized protein</fullName>
    </submittedName>
</protein>
<evidence type="ECO:0000313" key="3">
    <source>
        <dbReference type="Proteomes" id="UP000076154"/>
    </source>
</evidence>
<dbReference type="Proteomes" id="UP000076154">
    <property type="component" value="Unassembled WGS sequence"/>
</dbReference>
<evidence type="ECO:0000256" key="1">
    <source>
        <dbReference type="SAM" id="Phobius"/>
    </source>
</evidence>
<dbReference type="EMBL" id="LUEZ02000041">
    <property type="protein sequence ID" value="RDB25272.1"/>
    <property type="molecule type" value="Genomic_DNA"/>
</dbReference>
<feature type="transmembrane region" description="Helical" evidence="1">
    <location>
        <begin position="101"/>
        <end position="123"/>
    </location>
</feature>
<name>A0A369JVA7_HYPMA</name>
<comment type="caution">
    <text evidence="2">The sequence shown here is derived from an EMBL/GenBank/DDBJ whole genome shotgun (WGS) entry which is preliminary data.</text>
</comment>
<evidence type="ECO:0000313" key="2">
    <source>
        <dbReference type="EMBL" id="RDB25272.1"/>
    </source>
</evidence>